<reference evidence="2 3" key="1">
    <citation type="submission" date="2018-03" db="EMBL/GenBank/DDBJ databases">
        <title>Genomic Encyclopedia of Archaeal and Bacterial Type Strains, Phase II (KMG-II): from individual species to whole genera.</title>
        <authorList>
            <person name="Goeker M."/>
        </authorList>
    </citation>
    <scope>NUCLEOTIDE SEQUENCE [LARGE SCALE GENOMIC DNA]</scope>
    <source>
        <strain evidence="2 3">DSM 25027</strain>
    </source>
</reference>
<feature type="compositionally biased region" description="Basic and acidic residues" evidence="1">
    <location>
        <begin position="1"/>
        <end position="12"/>
    </location>
</feature>
<dbReference type="EMBL" id="PVYX01000002">
    <property type="protein sequence ID" value="PRX54285.1"/>
    <property type="molecule type" value="Genomic_DNA"/>
</dbReference>
<dbReference type="AlphaFoldDB" id="A0A2T0M9Z2"/>
<evidence type="ECO:0000313" key="3">
    <source>
        <dbReference type="Proteomes" id="UP000237640"/>
    </source>
</evidence>
<organism evidence="2 3">
    <name type="scientific">Flagellimonas meridianipacifica</name>
    <dbReference type="NCBI Taxonomy" id="1080225"/>
    <lineage>
        <taxon>Bacteria</taxon>
        <taxon>Pseudomonadati</taxon>
        <taxon>Bacteroidota</taxon>
        <taxon>Flavobacteriia</taxon>
        <taxon>Flavobacteriales</taxon>
        <taxon>Flavobacteriaceae</taxon>
        <taxon>Flagellimonas</taxon>
    </lineage>
</organism>
<keyword evidence="3" id="KW-1185">Reference proteome</keyword>
<protein>
    <submittedName>
        <fullName evidence="2">Uncharacterized protein</fullName>
    </submittedName>
</protein>
<name>A0A2T0M9Z2_9FLAO</name>
<evidence type="ECO:0000256" key="1">
    <source>
        <dbReference type="SAM" id="MobiDB-lite"/>
    </source>
</evidence>
<evidence type="ECO:0000313" key="2">
    <source>
        <dbReference type="EMBL" id="PRX54285.1"/>
    </source>
</evidence>
<accession>A0A2T0M9Z2</accession>
<proteinExistence type="predicted"/>
<dbReference type="Proteomes" id="UP000237640">
    <property type="component" value="Unassembled WGS sequence"/>
</dbReference>
<gene>
    <name evidence="2" type="ORF">CLV81_2684</name>
</gene>
<feature type="region of interest" description="Disordered" evidence="1">
    <location>
        <begin position="1"/>
        <end position="32"/>
    </location>
</feature>
<comment type="caution">
    <text evidence="2">The sequence shown here is derived from an EMBL/GenBank/DDBJ whole genome shotgun (WGS) entry which is preliminary data.</text>
</comment>
<sequence>MPNNDFDNKFGHYENYLGKKRTDPAASGGQGH</sequence>